<dbReference type="Proteomes" id="UP000320693">
    <property type="component" value="Unassembled WGS sequence"/>
</dbReference>
<reference evidence="2 3" key="1">
    <citation type="submission" date="2019-06" db="EMBL/GenBank/DDBJ databases">
        <title>Whole genome shotgun sequence of Pseudonocardia saturnea NBRC 14499.</title>
        <authorList>
            <person name="Hosoyama A."/>
            <person name="Uohara A."/>
            <person name="Ohji S."/>
            <person name="Ichikawa N."/>
        </authorList>
    </citation>
    <scope>NUCLEOTIDE SEQUENCE [LARGE SCALE GENOMIC DNA]</scope>
    <source>
        <strain evidence="2 3">NBRC 14499</strain>
    </source>
</reference>
<comment type="caution">
    <text evidence="2">The sequence shown here is derived from an EMBL/GenBank/DDBJ whole genome shotgun (WGS) entry which is preliminary data.</text>
</comment>
<evidence type="ECO:0000256" key="1">
    <source>
        <dbReference type="SAM" id="MobiDB-lite"/>
    </source>
</evidence>
<keyword evidence="3" id="KW-1185">Reference proteome</keyword>
<evidence type="ECO:0000313" key="3">
    <source>
        <dbReference type="Proteomes" id="UP000320693"/>
    </source>
</evidence>
<name>A0ABQ0RSJ3_9PSEU</name>
<feature type="region of interest" description="Disordered" evidence="1">
    <location>
        <begin position="67"/>
        <end position="118"/>
    </location>
</feature>
<proteinExistence type="predicted"/>
<organism evidence="2 3">
    <name type="scientific">Pseudonocardia saturnea</name>
    <dbReference type="NCBI Taxonomy" id="33909"/>
    <lineage>
        <taxon>Bacteria</taxon>
        <taxon>Bacillati</taxon>
        <taxon>Actinomycetota</taxon>
        <taxon>Actinomycetes</taxon>
        <taxon>Pseudonocardiales</taxon>
        <taxon>Pseudonocardiaceae</taxon>
        <taxon>Pseudonocardia</taxon>
    </lineage>
</organism>
<sequence length="118" mass="12316">MAPPVTAAIVGTRSCSTRSTVASRVSRNPVPVRSPVRSAPELKCPVVPGEDDRPHLGIGLDPVQRVAQGGLDRAGQHPGRPSVEGQHRDVRAVEPQPDAGRDAGGGHRAGTSRRAGPW</sequence>
<feature type="region of interest" description="Disordered" evidence="1">
    <location>
        <begin position="17"/>
        <end position="36"/>
    </location>
</feature>
<evidence type="ECO:0000313" key="2">
    <source>
        <dbReference type="EMBL" id="GEC23613.1"/>
    </source>
</evidence>
<dbReference type="EMBL" id="BJNH01000006">
    <property type="protein sequence ID" value="GEC23613.1"/>
    <property type="molecule type" value="Genomic_DNA"/>
</dbReference>
<gene>
    <name evidence="2" type="ORF">PSA01_06420</name>
</gene>
<protein>
    <submittedName>
        <fullName evidence="2">Uncharacterized protein</fullName>
    </submittedName>
</protein>
<accession>A0ABQ0RSJ3</accession>